<evidence type="ECO:0000256" key="4">
    <source>
        <dbReference type="ARBA" id="ARBA00022737"/>
    </source>
</evidence>
<evidence type="ECO:0000313" key="9">
    <source>
        <dbReference type="EMBL" id="KAF0733377.1"/>
    </source>
</evidence>
<dbReference type="PROSITE" id="PS50222">
    <property type="entry name" value="EF_HAND_2"/>
    <property type="match status" value="3"/>
</dbReference>
<accession>A0A6G0X0R4</accession>
<keyword evidence="4" id="KW-0677">Repeat</keyword>
<dbReference type="GO" id="GO:0005509">
    <property type="term" value="F:calcium ion binding"/>
    <property type="evidence" value="ECO:0007669"/>
    <property type="project" value="InterPro"/>
</dbReference>
<proteinExistence type="inferred from homology"/>
<feature type="domain" description="EF-hand" evidence="8">
    <location>
        <begin position="652"/>
        <end position="687"/>
    </location>
</feature>
<feature type="compositionally biased region" description="Polar residues" evidence="7">
    <location>
        <begin position="774"/>
        <end position="783"/>
    </location>
</feature>
<evidence type="ECO:0000256" key="2">
    <source>
        <dbReference type="ARBA" id="ARBA00022707"/>
    </source>
</evidence>
<gene>
    <name evidence="9" type="ORF">Ae201684_009626</name>
</gene>
<comment type="caution">
    <text evidence="9">The sequence shown here is derived from an EMBL/GenBank/DDBJ whole genome shotgun (WGS) entry which is preliminary data.</text>
</comment>
<organism evidence="9 10">
    <name type="scientific">Aphanomyces euteiches</name>
    <dbReference type="NCBI Taxonomy" id="100861"/>
    <lineage>
        <taxon>Eukaryota</taxon>
        <taxon>Sar</taxon>
        <taxon>Stramenopiles</taxon>
        <taxon>Oomycota</taxon>
        <taxon>Saprolegniomycetes</taxon>
        <taxon>Saprolegniales</taxon>
        <taxon>Verrucalvaceae</taxon>
        <taxon>Aphanomyces</taxon>
    </lineage>
</organism>
<dbReference type="EMBL" id="VJMJ01000122">
    <property type="protein sequence ID" value="KAF0733377.1"/>
    <property type="molecule type" value="Genomic_DNA"/>
</dbReference>
<evidence type="ECO:0000256" key="3">
    <source>
        <dbReference type="ARBA" id="ARBA00022723"/>
    </source>
</evidence>
<reference evidence="9 10" key="1">
    <citation type="submission" date="2019-07" db="EMBL/GenBank/DDBJ databases">
        <title>Genomics analysis of Aphanomyces spp. identifies a new class of oomycete effector associated with host adaptation.</title>
        <authorList>
            <person name="Gaulin E."/>
        </authorList>
    </citation>
    <scope>NUCLEOTIDE SEQUENCE [LARGE SCALE GENOMIC DNA]</scope>
    <source>
        <strain evidence="9 10">ATCC 201684</strain>
    </source>
</reference>
<feature type="compositionally biased region" description="Low complexity" evidence="7">
    <location>
        <begin position="789"/>
        <end position="806"/>
    </location>
</feature>
<evidence type="ECO:0000259" key="8">
    <source>
        <dbReference type="PROSITE" id="PS50222"/>
    </source>
</evidence>
<keyword evidence="3" id="KW-0479">Metal-binding</keyword>
<dbReference type="InterPro" id="IPR028846">
    <property type="entry name" value="Recoverin"/>
</dbReference>
<feature type="domain" description="EF-hand" evidence="8">
    <location>
        <begin position="348"/>
        <end position="383"/>
    </location>
</feature>
<dbReference type="PANTHER" id="PTHR23055:SF178">
    <property type="entry name" value="NEUROCALCIN HOMOLOG"/>
    <property type="match status" value="1"/>
</dbReference>
<feature type="domain" description="EF-hand" evidence="8">
    <location>
        <begin position="1150"/>
        <end position="1185"/>
    </location>
</feature>
<dbReference type="Proteomes" id="UP000481153">
    <property type="component" value="Unassembled WGS sequence"/>
</dbReference>
<evidence type="ECO:0000256" key="7">
    <source>
        <dbReference type="SAM" id="MobiDB-lite"/>
    </source>
</evidence>
<dbReference type="SMART" id="SM00054">
    <property type="entry name" value="EFh"/>
    <property type="match status" value="2"/>
</dbReference>
<dbReference type="Gene3D" id="1.10.238.10">
    <property type="entry name" value="EF-hand"/>
    <property type="match status" value="4"/>
</dbReference>
<evidence type="ECO:0000256" key="1">
    <source>
        <dbReference type="ARBA" id="ARBA00006049"/>
    </source>
</evidence>
<dbReference type="VEuPathDB" id="FungiDB:AeMF1_009093"/>
<name>A0A6G0X0R4_9STRA</name>
<dbReference type="InterPro" id="IPR011992">
    <property type="entry name" value="EF-hand-dom_pair"/>
</dbReference>
<comment type="similarity">
    <text evidence="1">Belongs to the recoverin family.</text>
</comment>
<keyword evidence="2" id="KW-0519">Myristate</keyword>
<evidence type="ECO:0000256" key="6">
    <source>
        <dbReference type="ARBA" id="ARBA00023288"/>
    </source>
</evidence>
<protein>
    <recommendedName>
        <fullName evidence="8">EF-hand domain-containing protein</fullName>
    </recommendedName>
</protein>
<evidence type="ECO:0000313" key="10">
    <source>
        <dbReference type="Proteomes" id="UP000481153"/>
    </source>
</evidence>
<dbReference type="InterPro" id="IPR002048">
    <property type="entry name" value="EF_hand_dom"/>
</dbReference>
<evidence type="ECO:0000256" key="5">
    <source>
        <dbReference type="ARBA" id="ARBA00022837"/>
    </source>
</evidence>
<dbReference type="SUPFAM" id="SSF47473">
    <property type="entry name" value="EF-hand"/>
    <property type="match status" value="4"/>
</dbReference>
<keyword evidence="5" id="KW-0106">Calcium</keyword>
<feature type="region of interest" description="Disordered" evidence="7">
    <location>
        <begin position="774"/>
        <end position="814"/>
    </location>
</feature>
<keyword evidence="10" id="KW-1185">Reference proteome</keyword>
<dbReference type="PANTHER" id="PTHR23055">
    <property type="entry name" value="CALCIUM BINDING PROTEINS"/>
    <property type="match status" value="1"/>
</dbReference>
<sequence>MTTLQVEVPYVKNQVYFTVDSTLAKEIHTGTAALRKACKLERIQQEYKSGAVLEEDEYIAWMRQLSGVQTERDFQSIHSIVDVVHQTFEPYSIDMLDLTMGSLVLLDGSVQDKLRVALELSCETFPLLNEGALVRTLTNFLLSLYCLFSSQTNNSGDTINIVEVMQFSAAQTVVEITEHQPSLTFDGVWDWYLLMGGEHAPYLKLLDMTYWLQQEIISQASEDEPNTNEAHSSPLLFTLAHNDETKHIGHRHAIELEDILTASCFTVLQPQVMYDTFLQHTIDGWLDEATFEEGLNELTSMTCTNHLVEDDKFMTSMRQLFRNYLAPDAEKVEAFELAAGFSLFCVGSKSDKLAAGFHYFDTDDAGFLDNDQLWHFLRSVVVTILGLIPTEGTPILEFIESSANEIMQDLTESTYTFEQFGQWYNDGGFHAMSWLELLDLKKWAFVWPDFNTGVLDNEPIHPVSATMYYTTKNIRATNHQVDSDGPAPLTFEDRGSIHLDSVPPLCLKNEIVLEFDLPIESEQPVQSLCFDNGDLMHYMALQECTNLQTVDIRVAYGEFESFVDSTGVATLEKHEFNQCIERLLPSCRKQSAEGVQISKQTLADVYEHHEEGPNDEGLEALTSLFFAYNRFGTGKIDATEFVSGFLMLCAGSKSEKLLFCFALFDEDKDGFLTRREMWKFLRSFLTMLLALGNGADISAETIGSVCDAACIGITRSLFNDRSSDVTDYQAKVSFEEFAEWYSHQGYAIIPWIELLDPRKWPLVDPSIAQAVQNSGGATVGSSKKSSEITQATTSSVTSSHQTQHSAPAAEETSDEVRNSSSVVFQFKLTTYDNTTLRIRLRDVAVVYTIAEKLRLKTITVDVLYETFDRFARGKTLSKSGFLYAIRSLAPKGALSSEDQEFLSYHLLRIFALYETESAQDTDEGNGVAVDKLHLISGMSLFCQGSKSSKLGILFTFFDMHHEGSVTRRALFELFKSLLAILFSFSHTEALSSTEAKTYAAERAAGALISNVFCDTKATTHMSLSAFAEWYSNGGYETCPWLELLDLNKWPTKEAIEASTREKPLVYAFDMREETNLLHYTEKDIETYLSMLEATQFHELKVSDIHDAILQAARPLSSAVEDGLVVTRSSFYSCIRKLIPRTSVNEQGQQLASRILARLFGAYDRKKTGKVNALELACGMTILGQGSKSQKLASAFEMLVKVQKKGTNGNKIPHAMLFLYLRSFLLALMVLSESRYRHGIEHLYVEADELIGDATDTVLRDISSDDHTGLRSRNYISFEQFGEWYNSGGYETLSWVELLDVSKWQHQQPDGGGGGGGVRASDIGVTSAVLSFIVANDAMELVYTQSHIDALRECLEHVELHLYAPRQLVTVLKTFFKRHQAPSTDLLSPTVNITLTKEQCHNAVFHLCPRHPHCTNRYVGTFVDHLVAVLQDPETHQVSLVQLLCGLMVFTDGSLLEILIHGTALLCYVTESFGAAAETSSNGDRHIVPWNALQSCLDIFLQALYACSHSFDRIGANGVAVCAKRGTEEALSFFGDVYNVSGHIACEDFHDWFQDEGVKIAPWLGLVVLENWPQALNLDLQNRKEKSNP</sequence>
<dbReference type="PROSITE" id="PS00018">
    <property type="entry name" value="EF_HAND_1"/>
    <property type="match status" value="1"/>
</dbReference>
<keyword evidence="6" id="KW-0449">Lipoprotein</keyword>
<dbReference type="InterPro" id="IPR018247">
    <property type="entry name" value="EF_Hand_1_Ca_BS"/>
</dbReference>